<accession>A0ABP8PII9</accession>
<feature type="domain" description="Helicase XPB/Ssl2 N-terminal" evidence="1">
    <location>
        <begin position="321"/>
        <end position="442"/>
    </location>
</feature>
<protein>
    <recommendedName>
        <fullName evidence="1">Helicase XPB/Ssl2 N-terminal domain-containing protein</fullName>
    </recommendedName>
</protein>
<organism evidence="2 3">
    <name type="scientific">Microbacterium panaciterrae</name>
    <dbReference type="NCBI Taxonomy" id="985759"/>
    <lineage>
        <taxon>Bacteria</taxon>
        <taxon>Bacillati</taxon>
        <taxon>Actinomycetota</taxon>
        <taxon>Actinomycetes</taxon>
        <taxon>Micrococcales</taxon>
        <taxon>Microbacteriaceae</taxon>
        <taxon>Microbacterium</taxon>
    </lineage>
</organism>
<dbReference type="Proteomes" id="UP001500731">
    <property type="component" value="Unassembled WGS sequence"/>
</dbReference>
<sequence length="588" mass="61864">MSTHARLLAEALSARTDEDLAALFARREVRPENGWNDFFDAAEGLLDAASLARILPRLTRAEAVALSRAANGADPGDAANALRDLALLSPSGGSVPPPVAAAVAGREVPEPAPTAPAVPVPADESSSASAAERAFTTVATLADALLLAEEAPLALLAGGTVGLSEKRRLVERGLPDAVPLLDDLLALGSEAGLLRPVERTLSLADEGAAWLRLPGPARWAQLVAGFRAALPPALRTAEGGWIRLECWPGEHPWDPAWAAKAASLARQARLLGLVADQDAGSGADSGAGISEMPWAAAARRGEDPDPAALAPFVPAEVDRIFLQNDLTAIAPGPLLPALDLRLRGMAARESASQASSYRFTADSLTSALSAGERAESIIAFLEEISLTGVPQPLRYLLSQSAARHGQVQVGTDPETGRTRIRSGDVHLLDAIGVDQALRPLGLIPEDDSLTTRVNRDTVFWALTDEHYPAALVDRQGGVERPSRTHATAPVAEEPAEVRYAPLIARLRDARGTDADAAWLERELEHAARQRAVLAVAVAMPDGSTRELVLEVTGFGGGRLRGRDRAGDVERTLPIRSILSTRAVEEPGS</sequence>
<comment type="caution">
    <text evidence="2">The sequence shown here is derived from an EMBL/GenBank/DDBJ whole genome shotgun (WGS) entry which is preliminary data.</text>
</comment>
<evidence type="ECO:0000313" key="3">
    <source>
        <dbReference type="Proteomes" id="UP001500731"/>
    </source>
</evidence>
<proteinExistence type="predicted"/>
<evidence type="ECO:0000259" key="1">
    <source>
        <dbReference type="Pfam" id="PF13625"/>
    </source>
</evidence>
<dbReference type="RefSeq" id="WP_345187119.1">
    <property type="nucleotide sequence ID" value="NZ_BAABGP010000016.1"/>
</dbReference>
<gene>
    <name evidence="2" type="ORF">GCM10023171_23100</name>
</gene>
<dbReference type="EMBL" id="BAABGP010000016">
    <property type="protein sequence ID" value="GAA4486677.1"/>
    <property type="molecule type" value="Genomic_DNA"/>
</dbReference>
<name>A0ABP8PII9_9MICO</name>
<reference evidence="3" key="1">
    <citation type="journal article" date="2019" name="Int. J. Syst. Evol. Microbiol.">
        <title>The Global Catalogue of Microorganisms (GCM) 10K type strain sequencing project: providing services to taxonomists for standard genome sequencing and annotation.</title>
        <authorList>
            <consortium name="The Broad Institute Genomics Platform"/>
            <consortium name="The Broad Institute Genome Sequencing Center for Infectious Disease"/>
            <person name="Wu L."/>
            <person name="Ma J."/>
        </authorList>
    </citation>
    <scope>NUCLEOTIDE SEQUENCE [LARGE SCALE GENOMIC DNA]</scope>
    <source>
        <strain evidence="3">JCM 17839</strain>
    </source>
</reference>
<keyword evidence="3" id="KW-1185">Reference proteome</keyword>
<evidence type="ECO:0000313" key="2">
    <source>
        <dbReference type="EMBL" id="GAA4486677.1"/>
    </source>
</evidence>
<dbReference type="InterPro" id="IPR032830">
    <property type="entry name" value="XPB/Ssl2_N"/>
</dbReference>
<dbReference type="Pfam" id="PF13625">
    <property type="entry name" value="Helicase_C_3"/>
    <property type="match status" value="1"/>
</dbReference>